<dbReference type="AlphaFoldDB" id="B5VQH1"/>
<proteinExistence type="predicted"/>
<organism evidence="1 2">
    <name type="scientific">Saccharomyces cerevisiae (strain AWRI1631)</name>
    <name type="common">Baker's yeast</name>
    <dbReference type="NCBI Taxonomy" id="545124"/>
    <lineage>
        <taxon>Eukaryota</taxon>
        <taxon>Fungi</taxon>
        <taxon>Dikarya</taxon>
        <taxon>Ascomycota</taxon>
        <taxon>Saccharomycotina</taxon>
        <taxon>Saccharomycetes</taxon>
        <taxon>Saccharomycetales</taxon>
        <taxon>Saccharomycetaceae</taxon>
        <taxon>Saccharomyces</taxon>
    </lineage>
</organism>
<dbReference type="EMBL" id="ABSV01001965">
    <property type="protein sequence ID" value="EDZ69820.1"/>
    <property type="molecule type" value="Genomic_DNA"/>
</dbReference>
<reference evidence="1 2" key="1">
    <citation type="journal article" date="2008" name="FEMS Yeast Res.">
        <title>Comparative genome analysis of a Saccharomyces cerevisiae wine strain.</title>
        <authorList>
            <person name="Borneman A.R."/>
            <person name="Forgan A.H."/>
            <person name="Pretorius I.S."/>
            <person name="Chambers P.J."/>
        </authorList>
    </citation>
    <scope>NUCLEOTIDE SEQUENCE [LARGE SCALE GENOMIC DNA]</scope>
    <source>
        <strain evidence="1 2">AWRI1631</strain>
    </source>
</reference>
<gene>
    <name evidence="1" type="ORF">AWRI1631_140910</name>
</gene>
<sequence>MACLGEESFLGVFGSESGSVLAVVVWGMADVSTPIEIEDVEVALMEIEVELAEYCDTVLSVAAGSTSSLSFPKTKVSVLDESMDSPKSFSLQLWKSILCPFSVVLTLIFQSPTPFSPQCATDMNVQSLNPSDETSLGLTTPRFEIIPAGDIKSTVVVPLISVSISTVTVTCSILLKLAS</sequence>
<evidence type="ECO:0000313" key="1">
    <source>
        <dbReference type="EMBL" id="EDZ69820.1"/>
    </source>
</evidence>
<accession>B5VQH1</accession>
<evidence type="ECO:0000313" key="2">
    <source>
        <dbReference type="Proteomes" id="UP000008988"/>
    </source>
</evidence>
<protein>
    <submittedName>
        <fullName evidence="1">Uncharacterized protein</fullName>
    </submittedName>
</protein>
<dbReference type="Proteomes" id="UP000008988">
    <property type="component" value="Unassembled WGS sequence"/>
</dbReference>
<comment type="caution">
    <text evidence="1">The sequence shown here is derived from an EMBL/GenBank/DDBJ whole genome shotgun (WGS) entry which is preliminary data.</text>
</comment>
<name>B5VQH1_YEAS6</name>